<proteinExistence type="predicted"/>
<sequence length="85" mass="10166">MVYVTHESHCTVMFTYLLGFYKDYNKVWTQGSVYTNERLSIHKSQSGRVRTCHWLTVTAIARDWMTRVLSVFLFHWIVITRSTIF</sequence>
<protein>
    <submittedName>
        <fullName evidence="1">Putative ovule protein</fullName>
    </submittedName>
</protein>
<dbReference type="EMBL" id="GEDG01033741">
    <property type="protein sequence ID" value="JAP10100.1"/>
    <property type="molecule type" value="Transcribed_RNA"/>
</dbReference>
<accession>A0A0V0GPC3</accession>
<evidence type="ECO:0000313" key="1">
    <source>
        <dbReference type="EMBL" id="JAP10100.1"/>
    </source>
</evidence>
<name>A0A0V0GPC3_SOLCH</name>
<reference evidence="1" key="1">
    <citation type="submission" date="2015-12" db="EMBL/GenBank/DDBJ databases">
        <title>Gene expression during late stages of embryo sac development: a critical building block for successful pollen-pistil interactions.</title>
        <authorList>
            <person name="Liu Y."/>
            <person name="Joly V."/>
            <person name="Sabar M."/>
            <person name="Matton D.P."/>
        </authorList>
    </citation>
    <scope>NUCLEOTIDE SEQUENCE</scope>
</reference>
<organism evidence="1">
    <name type="scientific">Solanum chacoense</name>
    <name type="common">Chaco potato</name>
    <dbReference type="NCBI Taxonomy" id="4108"/>
    <lineage>
        <taxon>Eukaryota</taxon>
        <taxon>Viridiplantae</taxon>
        <taxon>Streptophyta</taxon>
        <taxon>Embryophyta</taxon>
        <taxon>Tracheophyta</taxon>
        <taxon>Spermatophyta</taxon>
        <taxon>Magnoliopsida</taxon>
        <taxon>eudicotyledons</taxon>
        <taxon>Gunneridae</taxon>
        <taxon>Pentapetalae</taxon>
        <taxon>asterids</taxon>
        <taxon>lamiids</taxon>
        <taxon>Solanales</taxon>
        <taxon>Solanaceae</taxon>
        <taxon>Solanoideae</taxon>
        <taxon>Solaneae</taxon>
        <taxon>Solanum</taxon>
    </lineage>
</organism>
<dbReference type="AlphaFoldDB" id="A0A0V0GPC3"/>